<sequence>MKTDHEYYCGENLRFDRPDMPLTLWRCARIALSWLGLSIGMVIIGYYTHSAFIQHTATPAVPPNFRLSDAHYIYKQQPLPEPEETVEEEGADDMRSEEPSAPDEPVQNGDLKARVKQAIAEIDQQ</sequence>
<evidence type="ECO:0000313" key="4">
    <source>
        <dbReference type="Proteomes" id="UP000548504"/>
    </source>
</evidence>
<keyword evidence="2" id="KW-1133">Transmembrane helix</keyword>
<dbReference type="RefSeq" id="WP_085049669.1">
    <property type="nucleotide sequence ID" value="NZ_CP069768.1"/>
</dbReference>
<feature type="transmembrane region" description="Helical" evidence="2">
    <location>
        <begin position="27"/>
        <end position="47"/>
    </location>
</feature>
<comment type="caution">
    <text evidence="3">The sequence shown here is derived from an EMBL/GenBank/DDBJ whole genome shotgun (WGS) entry which is preliminary data.</text>
</comment>
<dbReference type="AlphaFoldDB" id="A0A7X1EJI5"/>
<keyword evidence="2" id="KW-0472">Membrane</keyword>
<evidence type="ECO:0000256" key="2">
    <source>
        <dbReference type="SAM" id="Phobius"/>
    </source>
</evidence>
<reference evidence="3 4" key="1">
    <citation type="submission" date="2020-08" db="EMBL/GenBank/DDBJ databases">
        <title>Emergence and comparative genomics analysis of Citrobacter in Fennec fox imported from North Africa to China.</title>
        <authorList>
            <person name="Zheng B."/>
        </authorList>
    </citation>
    <scope>NUCLEOTIDE SEQUENCE [LARGE SCALE GENOMIC DNA]</scope>
    <source>
        <strain evidence="3 4">FF141</strain>
    </source>
</reference>
<organism evidence="3 4">
    <name type="scientific">Citrobacter cronae</name>
    <dbReference type="NCBI Taxonomy" id="1748967"/>
    <lineage>
        <taxon>Bacteria</taxon>
        <taxon>Pseudomonadati</taxon>
        <taxon>Pseudomonadota</taxon>
        <taxon>Gammaproteobacteria</taxon>
        <taxon>Enterobacterales</taxon>
        <taxon>Enterobacteriaceae</taxon>
        <taxon>Citrobacter</taxon>
        <taxon>Citrobacter freundii complex</taxon>
    </lineage>
</organism>
<name>A0A7X1EJI5_9ENTR</name>
<keyword evidence="2" id="KW-0812">Transmembrane</keyword>
<accession>A0A7X1EJI5</accession>
<feature type="region of interest" description="Disordered" evidence="1">
    <location>
        <begin position="76"/>
        <end position="117"/>
    </location>
</feature>
<feature type="compositionally biased region" description="Acidic residues" evidence="1">
    <location>
        <begin position="81"/>
        <end position="91"/>
    </location>
</feature>
<evidence type="ECO:0000256" key="1">
    <source>
        <dbReference type="SAM" id="MobiDB-lite"/>
    </source>
</evidence>
<gene>
    <name evidence="3" type="ORF">H7I73_25765</name>
</gene>
<dbReference type="Proteomes" id="UP000548504">
    <property type="component" value="Unassembled WGS sequence"/>
</dbReference>
<proteinExistence type="predicted"/>
<evidence type="ECO:0000313" key="3">
    <source>
        <dbReference type="EMBL" id="MBC2623043.1"/>
    </source>
</evidence>
<protein>
    <submittedName>
        <fullName evidence="3">Uncharacterized protein</fullName>
    </submittedName>
</protein>
<dbReference type="EMBL" id="JACLAG010000014">
    <property type="protein sequence ID" value="MBC2623043.1"/>
    <property type="molecule type" value="Genomic_DNA"/>
</dbReference>